<sequence>MVTYLPPSEIPTYPLHHSQAHFSPASKTPKLPLLSHADTIKPKLVVHDNPHKANAMSSSRKRRCDIIAMRGGSMVCRTSRVKREVRRQLTMEEETNPHDFDRLLRTASAVAILVRVGNVAGRDEISLSRAKRRTKFGLLRPTWVASSVTLLASERKAQRRVGATALEVEGRDISQFALKKI</sequence>
<accession>A0A0L9T960</accession>
<gene>
    <name evidence="1" type="ORF">LR48_Vigan401s002300</name>
</gene>
<dbReference type="Gramene" id="KOM27113">
    <property type="protein sequence ID" value="KOM27113"/>
    <property type="gene ID" value="LR48_Vigan401s002300"/>
</dbReference>
<name>A0A0L9T960_PHAAN</name>
<reference evidence="2" key="1">
    <citation type="journal article" date="2015" name="Proc. Natl. Acad. Sci. U.S.A.">
        <title>Genome sequencing of adzuki bean (Vigna angularis) provides insight into high starch and low fat accumulation and domestication.</title>
        <authorList>
            <person name="Yang K."/>
            <person name="Tian Z."/>
            <person name="Chen C."/>
            <person name="Luo L."/>
            <person name="Zhao B."/>
            <person name="Wang Z."/>
            <person name="Yu L."/>
            <person name="Li Y."/>
            <person name="Sun Y."/>
            <person name="Li W."/>
            <person name="Chen Y."/>
            <person name="Li Y."/>
            <person name="Zhang Y."/>
            <person name="Ai D."/>
            <person name="Zhao J."/>
            <person name="Shang C."/>
            <person name="Ma Y."/>
            <person name="Wu B."/>
            <person name="Wang M."/>
            <person name="Gao L."/>
            <person name="Sun D."/>
            <person name="Zhang P."/>
            <person name="Guo F."/>
            <person name="Wang W."/>
            <person name="Li Y."/>
            <person name="Wang J."/>
            <person name="Varshney R.K."/>
            <person name="Wang J."/>
            <person name="Ling H.Q."/>
            <person name="Wan P."/>
        </authorList>
    </citation>
    <scope>NUCLEOTIDE SEQUENCE</scope>
    <source>
        <strain evidence="2">cv. Jingnong 6</strain>
    </source>
</reference>
<evidence type="ECO:0000313" key="2">
    <source>
        <dbReference type="Proteomes" id="UP000053144"/>
    </source>
</evidence>
<protein>
    <submittedName>
        <fullName evidence="1">Uncharacterized protein</fullName>
    </submittedName>
</protein>
<proteinExistence type="predicted"/>
<dbReference type="EMBL" id="KQ258369">
    <property type="protein sequence ID" value="KOM27113.1"/>
    <property type="molecule type" value="Genomic_DNA"/>
</dbReference>
<dbReference type="Proteomes" id="UP000053144">
    <property type="component" value="Unassembled WGS sequence"/>
</dbReference>
<organism evidence="1 2">
    <name type="scientific">Phaseolus angularis</name>
    <name type="common">Azuki bean</name>
    <name type="synonym">Vigna angularis</name>
    <dbReference type="NCBI Taxonomy" id="3914"/>
    <lineage>
        <taxon>Eukaryota</taxon>
        <taxon>Viridiplantae</taxon>
        <taxon>Streptophyta</taxon>
        <taxon>Embryophyta</taxon>
        <taxon>Tracheophyta</taxon>
        <taxon>Spermatophyta</taxon>
        <taxon>Magnoliopsida</taxon>
        <taxon>eudicotyledons</taxon>
        <taxon>Gunneridae</taxon>
        <taxon>Pentapetalae</taxon>
        <taxon>rosids</taxon>
        <taxon>fabids</taxon>
        <taxon>Fabales</taxon>
        <taxon>Fabaceae</taxon>
        <taxon>Papilionoideae</taxon>
        <taxon>50 kb inversion clade</taxon>
        <taxon>NPAAA clade</taxon>
        <taxon>indigoferoid/millettioid clade</taxon>
        <taxon>Phaseoleae</taxon>
        <taxon>Vigna</taxon>
    </lineage>
</organism>
<dbReference type="AlphaFoldDB" id="A0A0L9T960"/>
<evidence type="ECO:0000313" key="1">
    <source>
        <dbReference type="EMBL" id="KOM27113.1"/>
    </source>
</evidence>